<evidence type="ECO:0000256" key="2">
    <source>
        <dbReference type="ARBA" id="ARBA00022730"/>
    </source>
</evidence>
<dbReference type="SUPFAM" id="SSF141091">
    <property type="entry name" value="L21p-like"/>
    <property type="match status" value="1"/>
</dbReference>
<evidence type="ECO:0000256" key="4">
    <source>
        <dbReference type="ARBA" id="ARBA00022980"/>
    </source>
</evidence>
<evidence type="ECO:0000256" key="5">
    <source>
        <dbReference type="ARBA" id="ARBA00023274"/>
    </source>
</evidence>
<dbReference type="OrthoDB" id="9813334at2"/>
<dbReference type="PANTHER" id="PTHR21349:SF0">
    <property type="entry name" value="LARGE RIBOSOMAL SUBUNIT PROTEIN BL21M"/>
    <property type="match status" value="1"/>
</dbReference>
<keyword evidence="4 6" id="KW-0689">Ribosomal protein</keyword>
<name>A0A5C1QDQ4_9SPIO</name>
<evidence type="ECO:0000256" key="1">
    <source>
        <dbReference type="ARBA" id="ARBA00008563"/>
    </source>
</evidence>
<evidence type="ECO:0000256" key="7">
    <source>
        <dbReference type="RuleBase" id="RU000562"/>
    </source>
</evidence>
<comment type="function">
    <text evidence="6 7">This protein binds to 23S rRNA in the presence of protein L20.</text>
</comment>
<accession>A0A5C1QDQ4</accession>
<dbReference type="InterPro" id="IPR036164">
    <property type="entry name" value="bL21-like_sf"/>
</dbReference>
<proteinExistence type="inferred from homology"/>
<dbReference type="RefSeq" id="WP_149569436.1">
    <property type="nucleotide sequence ID" value="NZ_CP035807.1"/>
</dbReference>
<dbReference type="GO" id="GO:0019843">
    <property type="term" value="F:rRNA binding"/>
    <property type="evidence" value="ECO:0007669"/>
    <property type="project" value="UniProtKB-UniRule"/>
</dbReference>
<keyword evidence="9" id="KW-1185">Reference proteome</keyword>
<dbReference type="NCBIfam" id="TIGR00061">
    <property type="entry name" value="L21"/>
    <property type="match status" value="1"/>
</dbReference>
<sequence>MYALVEIKGKQYKAEKGSLLKVDSLKSEVGTEVEFDTVLMIGGDNSKIGTPYVSGAKVKTVIEHNIKDKKVRVFKYNRRKAYRRTQGHRQQYSLIRVSDILEA</sequence>
<dbReference type="InterPro" id="IPR028909">
    <property type="entry name" value="bL21-like"/>
</dbReference>
<organism evidence="8 9">
    <name type="scientific">Thiospirochaeta perfilievii</name>
    <dbReference type="NCBI Taxonomy" id="252967"/>
    <lineage>
        <taxon>Bacteria</taxon>
        <taxon>Pseudomonadati</taxon>
        <taxon>Spirochaetota</taxon>
        <taxon>Spirochaetia</taxon>
        <taxon>Spirochaetales</taxon>
        <taxon>Spirochaetaceae</taxon>
        <taxon>Thiospirochaeta</taxon>
    </lineage>
</organism>
<evidence type="ECO:0000256" key="3">
    <source>
        <dbReference type="ARBA" id="ARBA00022884"/>
    </source>
</evidence>
<keyword evidence="2 6" id="KW-0699">rRNA-binding</keyword>
<protein>
    <recommendedName>
        <fullName evidence="6">Large ribosomal subunit protein bL21</fullName>
    </recommendedName>
</protein>
<dbReference type="GO" id="GO:0005737">
    <property type="term" value="C:cytoplasm"/>
    <property type="evidence" value="ECO:0007669"/>
    <property type="project" value="UniProtKB-ARBA"/>
</dbReference>
<evidence type="ECO:0000313" key="8">
    <source>
        <dbReference type="EMBL" id="QEN06203.1"/>
    </source>
</evidence>
<dbReference type="InterPro" id="IPR018258">
    <property type="entry name" value="Ribosomal_bL21_CS"/>
</dbReference>
<dbReference type="HAMAP" id="MF_01363">
    <property type="entry name" value="Ribosomal_bL21"/>
    <property type="match status" value="1"/>
</dbReference>
<keyword evidence="3 6" id="KW-0694">RNA-binding</keyword>
<dbReference type="GO" id="GO:0003735">
    <property type="term" value="F:structural constituent of ribosome"/>
    <property type="evidence" value="ECO:0007669"/>
    <property type="project" value="InterPro"/>
</dbReference>
<evidence type="ECO:0000256" key="6">
    <source>
        <dbReference type="HAMAP-Rule" id="MF_01363"/>
    </source>
</evidence>
<dbReference type="PROSITE" id="PS01169">
    <property type="entry name" value="RIBOSOMAL_L21"/>
    <property type="match status" value="1"/>
</dbReference>
<comment type="subunit">
    <text evidence="6">Part of the 50S ribosomal subunit. Contacts protein L20.</text>
</comment>
<dbReference type="InterPro" id="IPR001787">
    <property type="entry name" value="Ribosomal_bL21"/>
</dbReference>
<gene>
    <name evidence="6 8" type="primary">rplU</name>
    <name evidence="8" type="ORF">EW093_16420</name>
</gene>
<reference evidence="8 9" key="1">
    <citation type="submission" date="2019-02" db="EMBL/GenBank/DDBJ databases">
        <authorList>
            <person name="Fomenkov A."/>
            <person name="Dubinina G."/>
            <person name="Grabovich M."/>
            <person name="Vincze T."/>
            <person name="Roberts R.J."/>
        </authorList>
    </citation>
    <scope>NUCLEOTIDE SEQUENCE [LARGE SCALE GENOMIC DNA]</scope>
    <source>
        <strain evidence="8 9">P</strain>
    </source>
</reference>
<dbReference type="AlphaFoldDB" id="A0A5C1QDQ4"/>
<dbReference type="GO" id="GO:0006412">
    <property type="term" value="P:translation"/>
    <property type="evidence" value="ECO:0007669"/>
    <property type="project" value="UniProtKB-UniRule"/>
</dbReference>
<dbReference type="Proteomes" id="UP000323824">
    <property type="component" value="Chromosome"/>
</dbReference>
<dbReference type="GO" id="GO:0005840">
    <property type="term" value="C:ribosome"/>
    <property type="evidence" value="ECO:0007669"/>
    <property type="project" value="UniProtKB-KW"/>
</dbReference>
<dbReference type="EMBL" id="CP035807">
    <property type="protein sequence ID" value="QEN06203.1"/>
    <property type="molecule type" value="Genomic_DNA"/>
</dbReference>
<keyword evidence="5 6" id="KW-0687">Ribonucleoprotein</keyword>
<dbReference type="GO" id="GO:1990904">
    <property type="term" value="C:ribonucleoprotein complex"/>
    <property type="evidence" value="ECO:0007669"/>
    <property type="project" value="UniProtKB-KW"/>
</dbReference>
<reference evidence="8 9" key="2">
    <citation type="submission" date="2019-09" db="EMBL/GenBank/DDBJ databases">
        <title>Complete Genome Sequence and Methylome Analysis of free living Spirochaetas.</title>
        <authorList>
            <person name="Leshcheva N."/>
            <person name="Mikheeva N."/>
        </authorList>
    </citation>
    <scope>NUCLEOTIDE SEQUENCE [LARGE SCALE GENOMIC DNA]</scope>
    <source>
        <strain evidence="8 9">P</strain>
    </source>
</reference>
<dbReference type="KEGG" id="sper:EW093_16420"/>
<comment type="similarity">
    <text evidence="1 6 7">Belongs to the bacterial ribosomal protein bL21 family.</text>
</comment>
<evidence type="ECO:0000313" key="9">
    <source>
        <dbReference type="Proteomes" id="UP000323824"/>
    </source>
</evidence>
<dbReference type="Pfam" id="PF00829">
    <property type="entry name" value="Ribosomal_L21p"/>
    <property type="match status" value="1"/>
</dbReference>
<dbReference type="PANTHER" id="PTHR21349">
    <property type="entry name" value="50S RIBOSOMAL PROTEIN L21"/>
    <property type="match status" value="1"/>
</dbReference>